<name>A0A450SP65_9GAMM</name>
<dbReference type="AlphaFoldDB" id="A0A450SP65"/>
<reference evidence="1" key="1">
    <citation type="submission" date="2019-02" db="EMBL/GenBank/DDBJ databases">
        <authorList>
            <person name="Gruber-Vodicka R. H."/>
            <person name="Seah K. B. B."/>
        </authorList>
    </citation>
    <scope>NUCLEOTIDE SEQUENCE</scope>
    <source>
        <strain evidence="1">BECK_DK47</strain>
    </source>
</reference>
<protein>
    <submittedName>
        <fullName evidence="1">Type VI secretion system protein ImpG</fullName>
    </submittedName>
</protein>
<proteinExistence type="predicted"/>
<evidence type="ECO:0000313" key="1">
    <source>
        <dbReference type="EMBL" id="VFJ55644.1"/>
    </source>
</evidence>
<dbReference type="EMBL" id="CAADEX010000053">
    <property type="protein sequence ID" value="VFJ55644.1"/>
    <property type="molecule type" value="Genomic_DNA"/>
</dbReference>
<sequence>MDPRLLEYYNVELKFLREMGGEFAEAFPKIAGRLGLDAFECADPYVERLLEGCAFLASRVQLRIDAEFPRVTQHLLEMIYPNYLAPTPSMVIAQFSPDVAENALAEGYVIARGETLRGSLEKGVNTACEFRTAHAVTLWPIKVSEAEYIASPAGLPPLEMDDGSRVKGGIRIRLKCPGGHKFSGLELDALTFHLRGEGDVPARIYEHLFADAIGYAIGSVPERIQQEALTVVGRDNIQRAGFSEEEALLPSPPPSFSGYRLLHEYFAFPNRFLFFTLTGLSSQLRQQDLDEIDIIIPLTRIDPALDGRLDASLFALFCTPAVNLFPKRADRIHLNDKDHEYHVVPDRSRPMDFEIHSVTKVTGYGPDMRRGQTFHPFYSVTDISCHLPGYAYYALAREPRRYPTHSRKAGPQSASHTGGEVFISLVASDQAPYDHRLRQLALETLCTNRDLPLHMPIHREESDFSLESGAPVLATRCIAGPSRPRASFAFGQTPWRLISHLSLQYLSLLNADGGHRGTEMLREILSLYDHVGDRQTQKQIEGLRSVTSRAITRRLPGKGPVTYGRGIEITLTMDEEFFGGAGIFPLGAVLEEFVSRYVSINAFTETVLVSTERGEIMRWPTRIGRRQIA</sequence>
<dbReference type="PIRSF" id="PIRSF028304">
    <property type="entry name" value="UCP028304"/>
    <property type="match status" value="1"/>
</dbReference>
<organism evidence="1">
    <name type="scientific">Candidatus Kentrum sp. DK</name>
    <dbReference type="NCBI Taxonomy" id="2126562"/>
    <lineage>
        <taxon>Bacteria</taxon>
        <taxon>Pseudomonadati</taxon>
        <taxon>Pseudomonadota</taxon>
        <taxon>Gammaproteobacteria</taxon>
        <taxon>Candidatus Kentrum</taxon>
    </lineage>
</organism>
<accession>A0A450SP65</accession>
<dbReference type="NCBIfam" id="TIGR03359">
    <property type="entry name" value="VI_chp_6"/>
    <property type="match status" value="1"/>
</dbReference>
<dbReference type="InterPro" id="IPR010272">
    <property type="entry name" value="T6SS_TssF"/>
</dbReference>
<gene>
    <name evidence="1" type="ORF">BECKDK2373B_GA0170837_105329</name>
</gene>
<dbReference type="PANTHER" id="PTHR35370:SF1">
    <property type="entry name" value="TYPE VI SECRETION SYSTEM COMPONENT TSSF1"/>
    <property type="match status" value="1"/>
</dbReference>
<dbReference type="Pfam" id="PF05947">
    <property type="entry name" value="T6SS_TssF"/>
    <property type="match status" value="1"/>
</dbReference>
<dbReference type="PANTHER" id="PTHR35370">
    <property type="entry name" value="CYTOPLASMIC PROTEIN-RELATED-RELATED"/>
    <property type="match status" value="1"/>
</dbReference>